<reference evidence="10 11" key="1">
    <citation type="submission" date="2024-01" db="EMBL/GenBank/DDBJ databases">
        <title>The genome of the rayed Mediterranean limpet Patella caerulea (Linnaeus, 1758).</title>
        <authorList>
            <person name="Anh-Thu Weber A."/>
            <person name="Halstead-Nussloch G."/>
        </authorList>
    </citation>
    <scope>NUCLEOTIDE SEQUENCE [LARGE SCALE GENOMIC DNA]</scope>
    <source>
        <strain evidence="10">AATW-2023a</strain>
        <tissue evidence="10">Whole specimen</tissue>
    </source>
</reference>
<proteinExistence type="inferred from homology"/>
<dbReference type="CDD" id="cd01011">
    <property type="entry name" value="nicotinamidase"/>
    <property type="match status" value="1"/>
</dbReference>
<comment type="pathway">
    <text evidence="6">Cofactor biosynthesis; nicotinate biosynthesis; nicotinate from nicotinamide: step 1/1.</text>
</comment>
<accession>A0AAN8P7V5</accession>
<keyword evidence="4" id="KW-0378">Hydrolase</keyword>
<dbReference type="InterPro" id="IPR011992">
    <property type="entry name" value="EF-hand-dom_pair"/>
</dbReference>
<sequence>MNPIENYLKCNFKDDMNTIQEVFQVYDQNNDGFLDFEEFFALIKDVFKNGHNTTKSEEISVELVEALLKIFDTDKDEKINLREFADVWRYWLKQVLKPVTALIIVDVQNDFITGSLALKCCPAQQDGASVISPINNLLDTVPFDVVIYSLDWHPGNHISFYDNRSLRPFTPLNKEKSEVDVMDAVEFLGPPKTEQVLWPRHCVQNTEGSKLHPDLKVVKKGIMVNKGTNPDIDSYSAFWDNGKLSQTELVNILVQHHVTDVYICGLAYDICVGFTATHATQHGFRTTFIEDASKGVLMEDMKKTRNKLMNMGVVMADSHQVEDMVKAKERCLKHGIKAAANYFIARNIVQTKQKQNLL</sequence>
<evidence type="ECO:0000313" key="10">
    <source>
        <dbReference type="EMBL" id="KAK6172587.1"/>
    </source>
</evidence>
<protein>
    <recommendedName>
        <fullName evidence="7">nicotinamidase</fullName>
        <ecNumber evidence="7">3.5.1.19</ecNumber>
    </recommendedName>
    <alternativeName>
        <fullName evidence="8">Nicotinamide deamidase</fullName>
    </alternativeName>
</protein>
<evidence type="ECO:0000256" key="6">
    <source>
        <dbReference type="ARBA" id="ARBA00037900"/>
    </source>
</evidence>
<evidence type="ECO:0000256" key="4">
    <source>
        <dbReference type="ARBA" id="ARBA00022801"/>
    </source>
</evidence>
<dbReference type="EMBL" id="JAZGQO010000011">
    <property type="protein sequence ID" value="KAK6172587.1"/>
    <property type="molecule type" value="Genomic_DNA"/>
</dbReference>
<dbReference type="PANTHER" id="PTHR11080:SF2">
    <property type="entry name" value="LD05707P"/>
    <property type="match status" value="1"/>
</dbReference>
<dbReference type="Gene3D" id="1.10.238.10">
    <property type="entry name" value="EF-hand"/>
    <property type="match status" value="1"/>
</dbReference>
<dbReference type="InterPro" id="IPR018247">
    <property type="entry name" value="EF_Hand_1_Ca_BS"/>
</dbReference>
<dbReference type="InterPro" id="IPR000868">
    <property type="entry name" value="Isochorismatase-like_dom"/>
</dbReference>
<dbReference type="GO" id="GO:0005509">
    <property type="term" value="F:calcium ion binding"/>
    <property type="evidence" value="ECO:0007669"/>
    <property type="project" value="InterPro"/>
</dbReference>
<comment type="caution">
    <text evidence="10">The sequence shown here is derived from an EMBL/GenBank/DDBJ whole genome shotgun (WGS) entry which is preliminary data.</text>
</comment>
<name>A0AAN8P7V5_PATCE</name>
<evidence type="ECO:0000256" key="2">
    <source>
        <dbReference type="ARBA" id="ARBA00022642"/>
    </source>
</evidence>
<evidence type="ECO:0000256" key="1">
    <source>
        <dbReference type="ARBA" id="ARBA00006336"/>
    </source>
</evidence>
<gene>
    <name evidence="10" type="ORF">SNE40_016212</name>
</gene>
<evidence type="ECO:0000256" key="8">
    <source>
        <dbReference type="ARBA" id="ARBA00043224"/>
    </source>
</evidence>
<evidence type="ECO:0000313" key="11">
    <source>
        <dbReference type="Proteomes" id="UP001347796"/>
    </source>
</evidence>
<comment type="similarity">
    <text evidence="1">Belongs to the isochorismatase family.</text>
</comment>
<keyword evidence="5" id="KW-0106">Calcium</keyword>
<keyword evidence="2" id="KW-0662">Pyridine nucleotide biosynthesis</keyword>
<dbReference type="AlphaFoldDB" id="A0AAN8P7V5"/>
<dbReference type="Pfam" id="PF13499">
    <property type="entry name" value="EF-hand_7"/>
    <property type="match status" value="1"/>
</dbReference>
<dbReference type="PROSITE" id="PS50222">
    <property type="entry name" value="EF_HAND_2"/>
    <property type="match status" value="2"/>
</dbReference>
<dbReference type="Proteomes" id="UP001347796">
    <property type="component" value="Unassembled WGS sequence"/>
</dbReference>
<evidence type="ECO:0000256" key="3">
    <source>
        <dbReference type="ARBA" id="ARBA00022723"/>
    </source>
</evidence>
<evidence type="ECO:0000256" key="5">
    <source>
        <dbReference type="ARBA" id="ARBA00022837"/>
    </source>
</evidence>
<evidence type="ECO:0000256" key="7">
    <source>
        <dbReference type="ARBA" id="ARBA00039017"/>
    </source>
</evidence>
<dbReference type="SUPFAM" id="SSF52499">
    <property type="entry name" value="Isochorismatase-like hydrolases"/>
    <property type="match status" value="1"/>
</dbReference>
<feature type="domain" description="EF-hand" evidence="9">
    <location>
        <begin position="59"/>
        <end position="94"/>
    </location>
</feature>
<feature type="domain" description="EF-hand" evidence="9">
    <location>
        <begin position="14"/>
        <end position="49"/>
    </location>
</feature>
<evidence type="ECO:0000259" key="9">
    <source>
        <dbReference type="PROSITE" id="PS50222"/>
    </source>
</evidence>
<dbReference type="EC" id="3.5.1.19" evidence="7"/>
<dbReference type="InterPro" id="IPR002048">
    <property type="entry name" value="EF_hand_dom"/>
</dbReference>
<dbReference type="CDD" id="cd00051">
    <property type="entry name" value="EFh"/>
    <property type="match status" value="1"/>
</dbReference>
<keyword evidence="11" id="KW-1185">Reference proteome</keyword>
<dbReference type="Pfam" id="PF00857">
    <property type="entry name" value="Isochorismatase"/>
    <property type="match status" value="1"/>
</dbReference>
<dbReference type="InterPro" id="IPR036380">
    <property type="entry name" value="Isochorismatase-like_sf"/>
</dbReference>
<organism evidence="10 11">
    <name type="scientific">Patella caerulea</name>
    <name type="common">Rayed Mediterranean limpet</name>
    <dbReference type="NCBI Taxonomy" id="87958"/>
    <lineage>
        <taxon>Eukaryota</taxon>
        <taxon>Metazoa</taxon>
        <taxon>Spiralia</taxon>
        <taxon>Lophotrochozoa</taxon>
        <taxon>Mollusca</taxon>
        <taxon>Gastropoda</taxon>
        <taxon>Patellogastropoda</taxon>
        <taxon>Patelloidea</taxon>
        <taxon>Patellidae</taxon>
        <taxon>Patella</taxon>
    </lineage>
</organism>
<dbReference type="InterPro" id="IPR052347">
    <property type="entry name" value="Isochorismatase_Nicotinamidase"/>
</dbReference>
<dbReference type="GO" id="GO:0019363">
    <property type="term" value="P:pyridine nucleotide biosynthetic process"/>
    <property type="evidence" value="ECO:0007669"/>
    <property type="project" value="UniProtKB-KW"/>
</dbReference>
<dbReference type="PANTHER" id="PTHR11080">
    <property type="entry name" value="PYRAZINAMIDASE/NICOTINAMIDASE"/>
    <property type="match status" value="1"/>
</dbReference>
<dbReference type="Gene3D" id="3.40.50.850">
    <property type="entry name" value="Isochorismatase-like"/>
    <property type="match status" value="1"/>
</dbReference>
<dbReference type="SMART" id="SM00054">
    <property type="entry name" value="EFh"/>
    <property type="match status" value="2"/>
</dbReference>
<keyword evidence="3" id="KW-0479">Metal-binding</keyword>
<dbReference type="SUPFAM" id="SSF47473">
    <property type="entry name" value="EF-hand"/>
    <property type="match status" value="1"/>
</dbReference>
<dbReference type="GO" id="GO:0008936">
    <property type="term" value="F:nicotinamidase activity"/>
    <property type="evidence" value="ECO:0007669"/>
    <property type="project" value="UniProtKB-EC"/>
</dbReference>
<dbReference type="PROSITE" id="PS00018">
    <property type="entry name" value="EF_HAND_1"/>
    <property type="match status" value="1"/>
</dbReference>